<comment type="caution">
    <text evidence="1">The sequence shown here is derived from an EMBL/GenBank/DDBJ whole genome shotgun (WGS) entry which is preliminary data.</text>
</comment>
<sequence length="79" mass="8837">MAKFVSKYSCDVLFDICQRAVNEEEDESSTVQDCEQERDACRSAQSAAQVQAFDGEAEGPPPEQERIALDDEFDLLCDL</sequence>
<accession>A0A2B7YE56</accession>
<dbReference type="AlphaFoldDB" id="A0A2B7YE56"/>
<proteinExistence type="predicted"/>
<protein>
    <submittedName>
        <fullName evidence="1">Uncharacterized protein</fullName>
    </submittedName>
</protein>
<reference evidence="1 2" key="1">
    <citation type="submission" date="2017-10" db="EMBL/GenBank/DDBJ databases">
        <title>Comparative genomics in systemic dimorphic fungi from Ajellomycetaceae.</title>
        <authorList>
            <person name="Munoz J.F."/>
            <person name="Mcewen J.G."/>
            <person name="Clay O.K."/>
            <person name="Cuomo C.A."/>
        </authorList>
    </citation>
    <scope>NUCLEOTIDE SEQUENCE [LARGE SCALE GENOMIC DNA]</scope>
    <source>
        <strain evidence="1 2">UAMH7299</strain>
    </source>
</reference>
<dbReference type="Proteomes" id="UP000224634">
    <property type="component" value="Unassembled WGS sequence"/>
</dbReference>
<evidence type="ECO:0000313" key="2">
    <source>
        <dbReference type="Proteomes" id="UP000224634"/>
    </source>
</evidence>
<gene>
    <name evidence="1" type="ORF">AJ80_03971</name>
</gene>
<name>A0A2B7YE56_POLH7</name>
<keyword evidence="2" id="KW-1185">Reference proteome</keyword>
<dbReference type="EMBL" id="PDNA01000048">
    <property type="protein sequence ID" value="PGH19331.1"/>
    <property type="molecule type" value="Genomic_DNA"/>
</dbReference>
<organism evidence="1 2">
    <name type="scientific">Polytolypa hystricis (strain UAMH7299)</name>
    <dbReference type="NCBI Taxonomy" id="1447883"/>
    <lineage>
        <taxon>Eukaryota</taxon>
        <taxon>Fungi</taxon>
        <taxon>Dikarya</taxon>
        <taxon>Ascomycota</taxon>
        <taxon>Pezizomycotina</taxon>
        <taxon>Eurotiomycetes</taxon>
        <taxon>Eurotiomycetidae</taxon>
        <taxon>Onygenales</taxon>
        <taxon>Onygenales incertae sedis</taxon>
        <taxon>Polytolypa</taxon>
    </lineage>
</organism>
<evidence type="ECO:0000313" key="1">
    <source>
        <dbReference type="EMBL" id="PGH19331.1"/>
    </source>
</evidence>
<dbReference type="OrthoDB" id="2507450at2759"/>